<dbReference type="EC" id="1.-.-.-" evidence="7"/>
<comment type="cofactor">
    <cofactor evidence="1">
        <name>FAD</name>
        <dbReference type="ChEBI" id="CHEBI:57692"/>
    </cofactor>
</comment>
<dbReference type="InterPro" id="IPR004099">
    <property type="entry name" value="Pyr_nucl-diS_OxRdtase_dimer"/>
</dbReference>
<evidence type="ECO:0000256" key="2">
    <source>
        <dbReference type="ARBA" id="ARBA00007532"/>
    </source>
</evidence>
<dbReference type="PRINTS" id="PR00368">
    <property type="entry name" value="FADPNR"/>
</dbReference>
<accession>A0ABV5LRZ1</accession>
<keyword evidence="3" id="KW-0285">Flavoprotein</keyword>
<dbReference type="InterPro" id="IPR036188">
    <property type="entry name" value="FAD/NAD-bd_sf"/>
</dbReference>
<keyword evidence="8" id="KW-1185">Reference proteome</keyword>
<organism evidence="7 8">
    <name type="scientific">Kineococcus gynurae</name>
    <dbReference type="NCBI Taxonomy" id="452979"/>
    <lineage>
        <taxon>Bacteria</taxon>
        <taxon>Bacillati</taxon>
        <taxon>Actinomycetota</taxon>
        <taxon>Actinomycetes</taxon>
        <taxon>Kineosporiales</taxon>
        <taxon>Kineosporiaceae</taxon>
        <taxon>Kineococcus</taxon>
    </lineage>
</organism>
<evidence type="ECO:0000259" key="5">
    <source>
        <dbReference type="Pfam" id="PF02852"/>
    </source>
</evidence>
<evidence type="ECO:0000259" key="6">
    <source>
        <dbReference type="Pfam" id="PF07992"/>
    </source>
</evidence>
<evidence type="ECO:0000313" key="7">
    <source>
        <dbReference type="EMBL" id="MFB9376848.1"/>
    </source>
</evidence>
<dbReference type="RefSeq" id="WP_380135656.1">
    <property type="nucleotide sequence ID" value="NZ_JBHLUI010000003.1"/>
</dbReference>
<name>A0ABV5LRZ1_9ACTN</name>
<dbReference type="InterPro" id="IPR016156">
    <property type="entry name" value="FAD/NAD-linked_Rdtase_dimer_sf"/>
</dbReference>
<feature type="domain" description="FAD/NAD(P)-binding" evidence="6">
    <location>
        <begin position="11"/>
        <end position="329"/>
    </location>
</feature>
<dbReference type="PANTHER" id="PTHR43014:SF2">
    <property type="entry name" value="MERCURIC REDUCTASE"/>
    <property type="match status" value="1"/>
</dbReference>
<evidence type="ECO:0000256" key="3">
    <source>
        <dbReference type="ARBA" id="ARBA00022630"/>
    </source>
</evidence>
<dbReference type="GO" id="GO:0016491">
    <property type="term" value="F:oxidoreductase activity"/>
    <property type="evidence" value="ECO:0007669"/>
    <property type="project" value="UniProtKB-KW"/>
</dbReference>
<dbReference type="PANTHER" id="PTHR43014">
    <property type="entry name" value="MERCURIC REDUCTASE"/>
    <property type="match status" value="1"/>
</dbReference>
<dbReference type="PIRSF" id="PIRSF000350">
    <property type="entry name" value="Mercury_reductase_MerA"/>
    <property type="match status" value="1"/>
</dbReference>
<dbReference type="Pfam" id="PF07992">
    <property type="entry name" value="Pyr_redox_2"/>
    <property type="match status" value="1"/>
</dbReference>
<protein>
    <submittedName>
        <fullName evidence="7">Dihydrolipoyl dehydrogenase family protein</fullName>
        <ecNumber evidence="7">1.-.-.-</ecNumber>
    </submittedName>
</protein>
<comment type="similarity">
    <text evidence="2">Belongs to the class-I pyridine nucleotide-disulfide oxidoreductase family.</text>
</comment>
<sequence>MSETTDLRTVDVVVIGGGPVGENVADRAGRDGSEVLVVEAELVGGECSYWACMPSKALLLPGHALAAARRLPGAAAAVTGRVDADAVLARRTQFTHGWDDSSQADWLSSAGIGLLRGSARLAGARRVEVVSADGTTTLVEARRAVVLATGSEPVLPDIDGLPQARAWGSREATSAEHVPARLAVLGGGVVGVELAQAYARLGSEVTLLARSGLLGGYESVAGELLADALREEGVDVRLGSGVERVRRETAGAEEITLTVGGPDGSAELVVDEFLVATGRRPATLGVGLETVGLQDGATLEVDDSGLVAGVDGEWLYAVGDVSGRAPLTHQGKYAARATGDAIVARAVGTLTGDPAPFSPWAASADRLGAPQVVFTDPEVAMVGLTEARARERGLRVRAVDHDLATVAGASLTADDFRGHARMIVDEDRRVVVGVTFVGPGVAELLHSATVAVVGEVPLDRLWHAVPSYPTISEIWLRLLEDYGL</sequence>
<comment type="caution">
    <text evidence="7">The sequence shown here is derived from an EMBL/GenBank/DDBJ whole genome shotgun (WGS) entry which is preliminary data.</text>
</comment>
<keyword evidence="7" id="KW-0560">Oxidoreductase</keyword>
<proteinExistence type="inferred from homology"/>
<dbReference type="EMBL" id="JBHMDM010000004">
    <property type="protein sequence ID" value="MFB9376848.1"/>
    <property type="molecule type" value="Genomic_DNA"/>
</dbReference>
<evidence type="ECO:0000313" key="8">
    <source>
        <dbReference type="Proteomes" id="UP001589748"/>
    </source>
</evidence>
<dbReference type="InterPro" id="IPR001100">
    <property type="entry name" value="Pyr_nuc-diS_OxRdtase"/>
</dbReference>
<dbReference type="Proteomes" id="UP001589748">
    <property type="component" value="Unassembled WGS sequence"/>
</dbReference>
<gene>
    <name evidence="7" type="ORF">ACFFVI_07695</name>
</gene>
<dbReference type="InterPro" id="IPR023753">
    <property type="entry name" value="FAD/NAD-binding_dom"/>
</dbReference>
<dbReference type="Gene3D" id="3.30.390.30">
    <property type="match status" value="1"/>
</dbReference>
<dbReference type="SUPFAM" id="SSF55424">
    <property type="entry name" value="FAD/NAD-linked reductases, dimerisation (C-terminal) domain"/>
    <property type="match status" value="1"/>
</dbReference>
<dbReference type="PRINTS" id="PR00411">
    <property type="entry name" value="PNDRDTASEI"/>
</dbReference>
<dbReference type="Gene3D" id="3.50.50.60">
    <property type="entry name" value="FAD/NAD(P)-binding domain"/>
    <property type="match status" value="2"/>
</dbReference>
<evidence type="ECO:0000256" key="1">
    <source>
        <dbReference type="ARBA" id="ARBA00001974"/>
    </source>
</evidence>
<dbReference type="SUPFAM" id="SSF51905">
    <property type="entry name" value="FAD/NAD(P)-binding domain"/>
    <property type="match status" value="1"/>
</dbReference>
<reference evidence="7 8" key="1">
    <citation type="submission" date="2024-09" db="EMBL/GenBank/DDBJ databases">
        <authorList>
            <person name="Sun Q."/>
            <person name="Mori K."/>
        </authorList>
    </citation>
    <scope>NUCLEOTIDE SEQUENCE [LARGE SCALE GENOMIC DNA]</scope>
    <source>
        <strain evidence="7 8">TISTR 1856</strain>
    </source>
</reference>
<dbReference type="Pfam" id="PF02852">
    <property type="entry name" value="Pyr_redox_dim"/>
    <property type="match status" value="1"/>
</dbReference>
<feature type="domain" description="Pyridine nucleotide-disulphide oxidoreductase dimerisation" evidence="5">
    <location>
        <begin position="370"/>
        <end position="475"/>
    </location>
</feature>
<evidence type="ECO:0000256" key="4">
    <source>
        <dbReference type="ARBA" id="ARBA00022827"/>
    </source>
</evidence>
<keyword evidence="4" id="KW-0274">FAD</keyword>